<evidence type="ECO:0000313" key="4">
    <source>
        <dbReference type="EMBL" id="NEC61177.1"/>
    </source>
</evidence>
<gene>
    <name evidence="4" type="ORF">G3I59_37665</name>
</gene>
<organism evidence="4 5">
    <name type="scientific">Amycolatopsis rubida</name>
    <dbReference type="NCBI Taxonomy" id="112413"/>
    <lineage>
        <taxon>Bacteria</taxon>
        <taxon>Bacillati</taxon>
        <taxon>Actinomycetota</taxon>
        <taxon>Actinomycetes</taxon>
        <taxon>Pseudonocardiales</taxon>
        <taxon>Pseudonocardiaceae</taxon>
        <taxon>Amycolatopsis</taxon>
    </lineage>
</organism>
<dbReference type="PANTHER" id="PTHR30466:SF11">
    <property type="entry name" value="FLAVIN-DEPENDENT MONOOXYGENASE, REDUCTASE SUBUNIT HSAB"/>
    <property type="match status" value="1"/>
</dbReference>
<protein>
    <submittedName>
        <fullName evidence="4">Flavin reductase family protein</fullName>
    </submittedName>
</protein>
<reference evidence="4 5" key="1">
    <citation type="submission" date="2020-01" db="EMBL/GenBank/DDBJ databases">
        <title>Insect and environment-associated Actinomycetes.</title>
        <authorList>
            <person name="Currrie C."/>
            <person name="Chevrette M."/>
            <person name="Carlson C."/>
            <person name="Stubbendieck R."/>
            <person name="Wendt-Pienkowski E."/>
        </authorList>
    </citation>
    <scope>NUCLEOTIDE SEQUENCE [LARGE SCALE GENOMIC DNA]</scope>
    <source>
        <strain evidence="4 5">SID8386</strain>
    </source>
</reference>
<comment type="caution">
    <text evidence="4">The sequence shown here is derived from an EMBL/GenBank/DDBJ whole genome shotgun (WGS) entry which is preliminary data.</text>
</comment>
<dbReference type="SMART" id="SM00903">
    <property type="entry name" value="Flavin_Reduct"/>
    <property type="match status" value="1"/>
</dbReference>
<sequence length="178" mass="18766">MPETSCRTREGAVVIIDAGLDGRALREAFGQFPSGVVAVCAEVAGERIGIAASSFVPLSLDPPLVAVCIQNTSTTWPRLRRSPRIGISVLGEGHDQAVLSLAAKTGDRFAGLLTRTNDGGALFIDGAGLALDTSVQQEVPAGDHRIVVMGVREIHTQVGVAPIVFHRSSLRRLHQEPA</sequence>
<dbReference type="Gene3D" id="2.30.110.10">
    <property type="entry name" value="Electron Transport, Fmn-binding Protein, Chain A"/>
    <property type="match status" value="1"/>
</dbReference>
<accession>A0ABX0C013</accession>
<evidence type="ECO:0000256" key="2">
    <source>
        <dbReference type="ARBA" id="ARBA00023002"/>
    </source>
</evidence>
<dbReference type="InterPro" id="IPR002563">
    <property type="entry name" value="Flavin_Rdtase-like_dom"/>
</dbReference>
<dbReference type="PANTHER" id="PTHR30466">
    <property type="entry name" value="FLAVIN REDUCTASE"/>
    <property type="match status" value="1"/>
</dbReference>
<dbReference type="InterPro" id="IPR012349">
    <property type="entry name" value="Split_barrel_FMN-bd"/>
</dbReference>
<dbReference type="InterPro" id="IPR050268">
    <property type="entry name" value="NADH-dep_flavin_reductase"/>
</dbReference>
<name>A0ABX0C013_9PSEU</name>
<comment type="similarity">
    <text evidence="1">Belongs to the non-flavoprotein flavin reductase family.</text>
</comment>
<evidence type="ECO:0000259" key="3">
    <source>
        <dbReference type="SMART" id="SM00903"/>
    </source>
</evidence>
<feature type="domain" description="Flavin reductase like" evidence="3">
    <location>
        <begin position="29"/>
        <end position="172"/>
    </location>
</feature>
<dbReference type="SUPFAM" id="SSF50475">
    <property type="entry name" value="FMN-binding split barrel"/>
    <property type="match status" value="1"/>
</dbReference>
<evidence type="ECO:0000313" key="5">
    <source>
        <dbReference type="Proteomes" id="UP000470404"/>
    </source>
</evidence>
<proteinExistence type="inferred from homology"/>
<dbReference type="EMBL" id="JAAGNC010000189">
    <property type="protein sequence ID" value="NEC61177.1"/>
    <property type="molecule type" value="Genomic_DNA"/>
</dbReference>
<dbReference type="Pfam" id="PF01613">
    <property type="entry name" value="Flavin_Reduct"/>
    <property type="match status" value="1"/>
</dbReference>
<evidence type="ECO:0000256" key="1">
    <source>
        <dbReference type="ARBA" id="ARBA00008898"/>
    </source>
</evidence>
<dbReference type="Proteomes" id="UP000470404">
    <property type="component" value="Unassembled WGS sequence"/>
</dbReference>
<keyword evidence="5" id="KW-1185">Reference proteome</keyword>
<keyword evidence="2" id="KW-0560">Oxidoreductase</keyword>